<dbReference type="Pfam" id="PF14492">
    <property type="entry name" value="EFG_III"/>
    <property type="match status" value="1"/>
</dbReference>
<dbReference type="InterPro" id="IPR027417">
    <property type="entry name" value="P-loop_NTPase"/>
</dbReference>
<dbReference type="InterPro" id="IPR035649">
    <property type="entry name" value="EFG_V"/>
</dbReference>
<dbReference type="Pfam" id="PF00679">
    <property type="entry name" value="EFG_C"/>
    <property type="match status" value="1"/>
</dbReference>
<dbReference type="CDD" id="cd01886">
    <property type="entry name" value="EF-G"/>
    <property type="match status" value="1"/>
</dbReference>
<name>A0A1B6CPE1_9HEMI</name>
<keyword evidence="2" id="KW-0648">Protein biosynthesis</keyword>
<keyword evidence="4" id="KW-0342">GTP-binding</keyword>
<evidence type="ECO:0000256" key="1">
    <source>
        <dbReference type="ARBA" id="ARBA00022741"/>
    </source>
</evidence>
<gene>
    <name evidence="6" type="ORF">g.5400</name>
</gene>
<dbReference type="PANTHER" id="PTHR43261:SF1">
    <property type="entry name" value="RIBOSOME-RELEASING FACTOR 2, MITOCHONDRIAL"/>
    <property type="match status" value="1"/>
</dbReference>
<dbReference type="PRINTS" id="PR00315">
    <property type="entry name" value="ELONGATNFCT"/>
</dbReference>
<protein>
    <recommendedName>
        <fullName evidence="5">Tr-type G domain-containing protein</fullName>
    </recommendedName>
</protein>
<dbReference type="InterPro" id="IPR000795">
    <property type="entry name" value="T_Tr_GTP-bd_dom"/>
</dbReference>
<dbReference type="PROSITE" id="PS00301">
    <property type="entry name" value="G_TR_1"/>
    <property type="match status" value="1"/>
</dbReference>
<dbReference type="InterPro" id="IPR009000">
    <property type="entry name" value="Transl_B-barrel_sf"/>
</dbReference>
<dbReference type="Pfam" id="PF03764">
    <property type="entry name" value="EFG_IV"/>
    <property type="match status" value="1"/>
</dbReference>
<dbReference type="InterPro" id="IPR005225">
    <property type="entry name" value="Small_GTP-bd"/>
</dbReference>
<reference evidence="6" key="1">
    <citation type="submission" date="2015-12" db="EMBL/GenBank/DDBJ databases">
        <title>De novo transcriptome assembly of four potential Pierce s Disease insect vectors from Arizona vineyards.</title>
        <authorList>
            <person name="Tassone E.E."/>
        </authorList>
    </citation>
    <scope>NUCLEOTIDE SEQUENCE</scope>
</reference>
<dbReference type="GO" id="GO:0032543">
    <property type="term" value="P:mitochondrial translation"/>
    <property type="evidence" value="ECO:0007669"/>
    <property type="project" value="TreeGrafter"/>
</dbReference>
<dbReference type="CDD" id="cd16262">
    <property type="entry name" value="EFG_III"/>
    <property type="match status" value="1"/>
</dbReference>
<dbReference type="FunFam" id="3.40.50.300:FF:000514">
    <property type="entry name" value="Ribosome-releasing factor 2, mitochondrial"/>
    <property type="match status" value="1"/>
</dbReference>
<dbReference type="PROSITE" id="PS51722">
    <property type="entry name" value="G_TR_2"/>
    <property type="match status" value="1"/>
</dbReference>
<dbReference type="PANTHER" id="PTHR43261">
    <property type="entry name" value="TRANSLATION ELONGATION FACTOR G-RELATED"/>
    <property type="match status" value="1"/>
</dbReference>
<dbReference type="CDD" id="cd03713">
    <property type="entry name" value="EFG_mtEFG_C"/>
    <property type="match status" value="1"/>
</dbReference>
<evidence type="ECO:0000256" key="3">
    <source>
        <dbReference type="ARBA" id="ARBA00023128"/>
    </source>
</evidence>
<dbReference type="AlphaFoldDB" id="A0A1B6CPE1"/>
<dbReference type="GO" id="GO:0003924">
    <property type="term" value="F:GTPase activity"/>
    <property type="evidence" value="ECO:0007669"/>
    <property type="project" value="InterPro"/>
</dbReference>
<sequence>MGPFRVFQKDLRVLIRTVTTTSYNCNKALRKCDGVDISNIRNIGILAHIDAGKTTTTERMLFYSGIIRNMGEVHRGNTVTDYMLQERDRGITITSAAVTFPWRRCRINLVDTPGHIDFTMEVEQSLSVIDGVIIVLDGSAGVEAQTITVWRQADRYNIPRIVYSNKMDRTDADLDISINTLRSKLNVTPLPVHLPVKSNGKLIGLVDLLTLEKCTWSGSQGETLVKQVLAEKDGELWSQAKHAREQLVDSLTDLDNSLADTVIALDSLEQVTKDQIFQSIRKLTLEQQGVPLLCGSSYKNIGVQLLMDAALDYLPSPIECQSHNVYSHFQHNLAAKAFKVVHDQQRGPIVFLRIYSGEITKGQKIFNMKQEKAEQIGRLMIAEADDYEEVSEVTKGNICAVTSLKHTVPGELITSSNSTANNARHNLMNKKKINKEEADVLLNVGTYIPDPVFFCSIEPPSLSFQQPLETALINLQREDPSLRVTVDEETGQTVLAGMGELHLEIIKDRIKSEYKIHADIGPLQIAYREMLTCRTQETHSVNHTIGNTNHSMKVTLSLEPGIKKELLTLDKSKDNAANTAAIYPKHLQIIKQALKSALSHGPVLGYPVVDVSVMLHWLEVGRGSSETIIAAGVSQCVKKALASGGVVLLEPIMSLEIVTDDQFLSTVLADLSQRRTAIQQIHLRGLNKVVDARTPLSELLGYSKQLRTITSGTATFTMEFESFEKMSAIDQANAIETAHGF</sequence>
<evidence type="ECO:0000256" key="4">
    <source>
        <dbReference type="ARBA" id="ARBA00023134"/>
    </source>
</evidence>
<dbReference type="InterPro" id="IPR000640">
    <property type="entry name" value="EFG_V-like"/>
</dbReference>
<feature type="domain" description="Tr-type G" evidence="5">
    <location>
        <begin position="38"/>
        <end position="318"/>
    </location>
</feature>
<dbReference type="SUPFAM" id="SSF52540">
    <property type="entry name" value="P-loop containing nucleoside triphosphate hydrolases"/>
    <property type="match status" value="1"/>
</dbReference>
<organism evidence="6">
    <name type="scientific">Clastoptera arizonana</name>
    <name type="common">Arizona spittle bug</name>
    <dbReference type="NCBI Taxonomy" id="38151"/>
    <lineage>
        <taxon>Eukaryota</taxon>
        <taxon>Metazoa</taxon>
        <taxon>Ecdysozoa</taxon>
        <taxon>Arthropoda</taxon>
        <taxon>Hexapoda</taxon>
        <taxon>Insecta</taxon>
        <taxon>Pterygota</taxon>
        <taxon>Neoptera</taxon>
        <taxon>Paraneoptera</taxon>
        <taxon>Hemiptera</taxon>
        <taxon>Auchenorrhyncha</taxon>
        <taxon>Cercopoidea</taxon>
        <taxon>Clastopteridae</taxon>
        <taxon>Clastoptera</taxon>
    </lineage>
</organism>
<dbReference type="Gene3D" id="3.40.50.300">
    <property type="entry name" value="P-loop containing nucleotide triphosphate hydrolases"/>
    <property type="match status" value="1"/>
</dbReference>
<dbReference type="GO" id="GO:0005759">
    <property type="term" value="C:mitochondrial matrix"/>
    <property type="evidence" value="ECO:0007669"/>
    <property type="project" value="UniProtKB-ARBA"/>
</dbReference>
<dbReference type="InterPro" id="IPR014721">
    <property type="entry name" value="Ribsml_uS5_D2-typ_fold_subgr"/>
</dbReference>
<dbReference type="NCBIfam" id="TIGR00231">
    <property type="entry name" value="small_GTP"/>
    <property type="match status" value="1"/>
</dbReference>
<dbReference type="InterPro" id="IPR005517">
    <property type="entry name" value="Transl_elong_EFG/EF2_IV"/>
</dbReference>
<accession>A0A1B6CPE1</accession>
<dbReference type="InterPro" id="IPR020568">
    <property type="entry name" value="Ribosomal_Su5_D2-typ_SF"/>
</dbReference>
<dbReference type="Pfam" id="PF00009">
    <property type="entry name" value="GTP_EFTU"/>
    <property type="match status" value="1"/>
</dbReference>
<dbReference type="SUPFAM" id="SSF54211">
    <property type="entry name" value="Ribosomal protein S5 domain 2-like"/>
    <property type="match status" value="1"/>
</dbReference>
<keyword evidence="1" id="KW-0547">Nucleotide-binding</keyword>
<dbReference type="Gene3D" id="2.40.30.10">
    <property type="entry name" value="Translation factors"/>
    <property type="match status" value="1"/>
</dbReference>
<dbReference type="EMBL" id="GEDC01021951">
    <property type="protein sequence ID" value="JAS15347.1"/>
    <property type="molecule type" value="Transcribed_RNA"/>
</dbReference>
<dbReference type="SMART" id="SM00889">
    <property type="entry name" value="EFG_IV"/>
    <property type="match status" value="1"/>
</dbReference>
<dbReference type="Gene3D" id="3.30.230.10">
    <property type="match status" value="1"/>
</dbReference>
<dbReference type="SMART" id="SM00838">
    <property type="entry name" value="EFG_C"/>
    <property type="match status" value="1"/>
</dbReference>
<dbReference type="InterPro" id="IPR031157">
    <property type="entry name" value="G_TR_CS"/>
</dbReference>
<dbReference type="SUPFAM" id="SSF54980">
    <property type="entry name" value="EF-G C-terminal domain-like"/>
    <property type="match status" value="2"/>
</dbReference>
<dbReference type="SUPFAM" id="SSF50447">
    <property type="entry name" value="Translation proteins"/>
    <property type="match status" value="1"/>
</dbReference>
<dbReference type="InterPro" id="IPR035647">
    <property type="entry name" value="EFG_III/V"/>
</dbReference>
<evidence type="ECO:0000259" key="5">
    <source>
        <dbReference type="PROSITE" id="PS51722"/>
    </source>
</evidence>
<dbReference type="GO" id="GO:0032790">
    <property type="term" value="P:ribosome disassembly"/>
    <property type="evidence" value="ECO:0007669"/>
    <property type="project" value="TreeGrafter"/>
</dbReference>
<evidence type="ECO:0000313" key="6">
    <source>
        <dbReference type="EMBL" id="JAS15347.1"/>
    </source>
</evidence>
<keyword evidence="3" id="KW-0496">Mitochondrion</keyword>
<dbReference type="Gene3D" id="3.30.70.240">
    <property type="match status" value="1"/>
</dbReference>
<dbReference type="Pfam" id="PF22042">
    <property type="entry name" value="EF-G_D2"/>
    <property type="match status" value="1"/>
</dbReference>
<dbReference type="InterPro" id="IPR053905">
    <property type="entry name" value="EF-G-like_DII"/>
</dbReference>
<proteinExistence type="predicted"/>
<dbReference type="FunFam" id="3.30.70.870:FF:000005">
    <property type="entry name" value="Ribosome-releasing factor 2, mitochondrial"/>
    <property type="match status" value="1"/>
</dbReference>
<dbReference type="GO" id="GO:0005525">
    <property type="term" value="F:GTP binding"/>
    <property type="evidence" value="ECO:0007669"/>
    <property type="project" value="UniProtKB-KW"/>
</dbReference>
<evidence type="ECO:0000256" key="2">
    <source>
        <dbReference type="ARBA" id="ARBA00022917"/>
    </source>
</evidence>
<dbReference type="InterPro" id="IPR009022">
    <property type="entry name" value="EFG_III"/>
</dbReference>
<dbReference type="Gene3D" id="3.30.70.870">
    <property type="entry name" value="Elongation Factor G (Translational Gtpase), domain 3"/>
    <property type="match status" value="1"/>
</dbReference>
<dbReference type="FunFam" id="3.30.70.240:FF:000001">
    <property type="entry name" value="Elongation factor G"/>
    <property type="match status" value="1"/>
</dbReference>
<dbReference type="InterPro" id="IPR041095">
    <property type="entry name" value="EFG_II"/>
</dbReference>